<evidence type="ECO:0000256" key="5">
    <source>
        <dbReference type="ARBA" id="ARBA00022857"/>
    </source>
</evidence>
<evidence type="ECO:0000256" key="3">
    <source>
        <dbReference type="ARBA" id="ARBA00012856"/>
    </source>
</evidence>
<evidence type="ECO:0000256" key="7">
    <source>
        <dbReference type="ARBA" id="ARBA00025067"/>
    </source>
</evidence>
<dbReference type="Pfam" id="PF00186">
    <property type="entry name" value="DHFR_1"/>
    <property type="match status" value="1"/>
</dbReference>
<comment type="caution">
    <text evidence="12">The sequence shown here is derived from an EMBL/GenBank/DDBJ whole genome shotgun (WGS) entry which is preliminary data.</text>
</comment>
<dbReference type="Proteomes" id="UP000051634">
    <property type="component" value="Unassembled WGS sequence"/>
</dbReference>
<evidence type="ECO:0000256" key="6">
    <source>
        <dbReference type="ARBA" id="ARBA00023002"/>
    </source>
</evidence>
<dbReference type="GO" id="GO:0006730">
    <property type="term" value="P:one-carbon metabolic process"/>
    <property type="evidence" value="ECO:0007669"/>
    <property type="project" value="UniProtKB-KW"/>
</dbReference>
<dbReference type="InterPro" id="IPR017925">
    <property type="entry name" value="DHFR_CS"/>
</dbReference>
<name>A0A0T5Z3K8_9GAMM</name>
<evidence type="ECO:0000313" key="11">
    <source>
        <dbReference type="EMBL" id="KRT53762.1"/>
    </source>
</evidence>
<evidence type="ECO:0000256" key="8">
    <source>
        <dbReference type="PIRNR" id="PIRNR000194"/>
    </source>
</evidence>
<evidence type="ECO:0000313" key="12">
    <source>
        <dbReference type="EMBL" id="KRT57506.1"/>
    </source>
</evidence>
<dbReference type="SUPFAM" id="SSF53597">
    <property type="entry name" value="Dihydrofolate reductase-like"/>
    <property type="match status" value="1"/>
</dbReference>
<dbReference type="PANTHER" id="PTHR48069:SF3">
    <property type="entry name" value="DIHYDROFOLATE REDUCTASE"/>
    <property type="match status" value="1"/>
</dbReference>
<proteinExistence type="inferred from homology"/>
<dbReference type="EC" id="1.5.1.3" evidence="3 8"/>
<dbReference type="PIRSF" id="PIRSF000194">
    <property type="entry name" value="DHFR"/>
    <property type="match status" value="1"/>
</dbReference>
<dbReference type="Gene3D" id="3.40.430.10">
    <property type="entry name" value="Dihydrofolate Reductase, subunit A"/>
    <property type="match status" value="1"/>
</dbReference>
<dbReference type="GO" id="GO:0004146">
    <property type="term" value="F:dihydrofolate reductase activity"/>
    <property type="evidence" value="ECO:0007669"/>
    <property type="project" value="UniProtKB-EC"/>
</dbReference>
<keyword evidence="4 8" id="KW-0554">One-carbon metabolism</keyword>
<dbReference type="PROSITE" id="PS00075">
    <property type="entry name" value="DHFR_1"/>
    <property type="match status" value="1"/>
</dbReference>
<sequence length="166" mass="18613">MQAAAPKISIIAAMARNRVIGRHNRMPWHLPADLRHFKALTIGKPIVMGRKTWESLPGLLPDRPHIVVTHNPSYHAEGCALVHSIDEAIAVAGEVEEIMVVGGGAFYAEILPRVGRIYLTLVDAEIEGDTLFPDLDMAEWVERSRERHLADEKNAYPYSFIVLERK</sequence>
<keyword evidence="5 8" id="KW-0521">NADP</keyword>
<keyword evidence="6 8" id="KW-0560">Oxidoreductase</keyword>
<dbReference type="PANTHER" id="PTHR48069">
    <property type="entry name" value="DIHYDROFOLATE REDUCTASE"/>
    <property type="match status" value="1"/>
</dbReference>
<dbReference type="GO" id="GO:0046452">
    <property type="term" value="P:dihydrofolate metabolic process"/>
    <property type="evidence" value="ECO:0007669"/>
    <property type="project" value="TreeGrafter"/>
</dbReference>
<dbReference type="InterPro" id="IPR001796">
    <property type="entry name" value="DHFR_dom"/>
</dbReference>
<evidence type="ECO:0000256" key="9">
    <source>
        <dbReference type="RuleBase" id="RU004474"/>
    </source>
</evidence>
<dbReference type="InterPro" id="IPR024072">
    <property type="entry name" value="DHFR-like_dom_sf"/>
</dbReference>
<reference evidence="13 14" key="1">
    <citation type="submission" date="2015-11" db="EMBL/GenBank/DDBJ databases">
        <title>The genome of Candidatus Endoriftia persephone in Ridgeia piscesae and population structure of the North Eastern Pacific vestimentiferan symbionts.</title>
        <authorList>
            <person name="Perez M."/>
            <person name="Juniper K.S."/>
        </authorList>
    </citation>
    <scope>NUCLEOTIDE SEQUENCE [LARGE SCALE GENOMIC DNA]</scope>
    <source>
        <strain evidence="12">Ind10</strain>
        <strain evidence="11">Ind11</strain>
    </source>
</reference>
<dbReference type="PATRIC" id="fig|54398.3.peg.98"/>
<dbReference type="STRING" id="54398.Ga0074115_10197"/>
<dbReference type="RefSeq" id="WP_057956736.1">
    <property type="nucleotide sequence ID" value="NZ_KQ556953.1"/>
</dbReference>
<dbReference type="PROSITE" id="PS51330">
    <property type="entry name" value="DHFR_2"/>
    <property type="match status" value="1"/>
</dbReference>
<evidence type="ECO:0000313" key="14">
    <source>
        <dbReference type="Proteomes" id="UP000051634"/>
    </source>
</evidence>
<protein>
    <recommendedName>
        <fullName evidence="3 8">Dihydrofolate reductase</fullName>
        <ecNumber evidence="3 8">1.5.1.3</ecNumber>
    </recommendedName>
</protein>
<evidence type="ECO:0000256" key="4">
    <source>
        <dbReference type="ARBA" id="ARBA00022563"/>
    </source>
</evidence>
<evidence type="ECO:0000313" key="13">
    <source>
        <dbReference type="Proteomes" id="UP000051276"/>
    </source>
</evidence>
<organism evidence="12 13">
    <name type="scientific">endosymbiont of Ridgeia piscesae</name>
    <dbReference type="NCBI Taxonomy" id="54398"/>
    <lineage>
        <taxon>Bacteria</taxon>
        <taxon>Pseudomonadati</taxon>
        <taxon>Pseudomonadota</taxon>
        <taxon>Gammaproteobacteria</taxon>
        <taxon>sulfur-oxidizing symbionts</taxon>
    </lineage>
</organism>
<dbReference type="Proteomes" id="UP000051276">
    <property type="component" value="Unassembled WGS sequence"/>
</dbReference>
<accession>A0A0T5Z3K8</accession>
<dbReference type="EMBL" id="LMXI01000528">
    <property type="protein sequence ID" value="KRT57506.1"/>
    <property type="molecule type" value="Genomic_DNA"/>
</dbReference>
<dbReference type="OrthoDB" id="9804315at2"/>
<keyword evidence="14" id="KW-1185">Reference proteome</keyword>
<dbReference type="AlphaFoldDB" id="A0A0T5Z3K8"/>
<gene>
    <name evidence="11" type="ORF">Ga0074115_10197</name>
    <name evidence="12" type="ORF">Ga0076813_11667</name>
</gene>
<dbReference type="GO" id="GO:0046655">
    <property type="term" value="P:folic acid metabolic process"/>
    <property type="evidence" value="ECO:0007669"/>
    <property type="project" value="TreeGrafter"/>
</dbReference>
<comment type="pathway">
    <text evidence="1 8">Cofactor biosynthesis; tetrahydrofolate biosynthesis; 5,6,7,8-tetrahydrofolate from 7,8-dihydrofolate: step 1/1.</text>
</comment>
<dbReference type="CDD" id="cd00209">
    <property type="entry name" value="DHFR"/>
    <property type="match status" value="1"/>
</dbReference>
<dbReference type="GO" id="GO:0046654">
    <property type="term" value="P:tetrahydrofolate biosynthetic process"/>
    <property type="evidence" value="ECO:0007669"/>
    <property type="project" value="UniProtKB-UniPathway"/>
</dbReference>
<dbReference type="GO" id="GO:0070401">
    <property type="term" value="F:NADP+ binding"/>
    <property type="evidence" value="ECO:0007669"/>
    <property type="project" value="UniProtKB-ARBA"/>
</dbReference>
<dbReference type="UniPathway" id="UPA00077">
    <property type="reaction ID" value="UER00158"/>
</dbReference>
<evidence type="ECO:0000256" key="1">
    <source>
        <dbReference type="ARBA" id="ARBA00004903"/>
    </source>
</evidence>
<evidence type="ECO:0000259" key="10">
    <source>
        <dbReference type="PROSITE" id="PS51330"/>
    </source>
</evidence>
<dbReference type="InterPro" id="IPR012259">
    <property type="entry name" value="DHFR"/>
</dbReference>
<comment type="function">
    <text evidence="7 8">Key enzyme in folate metabolism. Catalyzes an essential reaction for de novo glycine and purine synthesis, and for DNA precursor synthesis.</text>
</comment>
<dbReference type="EMBL" id="LDXT01000095">
    <property type="protein sequence ID" value="KRT53762.1"/>
    <property type="molecule type" value="Genomic_DNA"/>
</dbReference>
<comment type="similarity">
    <text evidence="2 8 9">Belongs to the dihydrofolate reductase family.</text>
</comment>
<dbReference type="NCBIfam" id="NF008037">
    <property type="entry name" value="PRK10769.1"/>
    <property type="match status" value="1"/>
</dbReference>
<dbReference type="GO" id="GO:0005829">
    <property type="term" value="C:cytosol"/>
    <property type="evidence" value="ECO:0007669"/>
    <property type="project" value="TreeGrafter"/>
</dbReference>
<evidence type="ECO:0000256" key="2">
    <source>
        <dbReference type="ARBA" id="ARBA00009539"/>
    </source>
</evidence>
<comment type="catalytic activity">
    <reaction evidence="8">
        <text>(6S)-5,6,7,8-tetrahydrofolate + NADP(+) = 7,8-dihydrofolate + NADPH + H(+)</text>
        <dbReference type="Rhea" id="RHEA:15009"/>
        <dbReference type="ChEBI" id="CHEBI:15378"/>
        <dbReference type="ChEBI" id="CHEBI:57451"/>
        <dbReference type="ChEBI" id="CHEBI:57453"/>
        <dbReference type="ChEBI" id="CHEBI:57783"/>
        <dbReference type="ChEBI" id="CHEBI:58349"/>
        <dbReference type="EC" id="1.5.1.3"/>
    </reaction>
</comment>
<dbReference type="FunFam" id="3.40.430.10:FF:000001">
    <property type="entry name" value="Dihydrofolate reductase"/>
    <property type="match status" value="1"/>
</dbReference>
<feature type="domain" description="DHFR" evidence="10">
    <location>
        <begin position="7"/>
        <end position="165"/>
    </location>
</feature>
<dbReference type="PRINTS" id="PR00070">
    <property type="entry name" value="DHFR"/>
</dbReference>